<reference evidence="3" key="1">
    <citation type="submission" date="2015-12" db="EMBL/GenBank/DDBJ databases">
        <authorList>
            <person name="Zhang G."/>
            <person name="Stingl U."/>
        </authorList>
    </citation>
    <scope>NUCLEOTIDE SEQUENCE [LARGE SCALE GENOMIC DNA]</scope>
    <source>
        <strain evidence="3">ZGT108</strain>
    </source>
</reference>
<gene>
    <name evidence="2" type="ORF">AVO44_11035</name>
</gene>
<evidence type="ECO:0000256" key="1">
    <source>
        <dbReference type="HAMAP-Rule" id="MF_00652"/>
    </source>
</evidence>
<organism evidence="2 3">
    <name type="scientific">Ruegeria profundi</name>
    <dbReference type="NCBI Taxonomy" id="1685378"/>
    <lineage>
        <taxon>Bacteria</taxon>
        <taxon>Pseudomonadati</taxon>
        <taxon>Pseudomonadota</taxon>
        <taxon>Alphaproteobacteria</taxon>
        <taxon>Rhodobacterales</taxon>
        <taxon>Roseobacteraceae</taxon>
        <taxon>Ruegeria</taxon>
    </lineage>
</organism>
<dbReference type="GO" id="GO:0033194">
    <property type="term" value="P:response to hydroperoxide"/>
    <property type="evidence" value="ECO:0007669"/>
    <property type="project" value="TreeGrafter"/>
</dbReference>
<dbReference type="AlphaFoldDB" id="A0A0X3TT63"/>
<name>A0A0X3TT63_9RHOB</name>
<dbReference type="RefSeq" id="WP_068336778.1">
    <property type="nucleotide sequence ID" value="NZ_LQBP01000005.1"/>
</dbReference>
<dbReference type="OrthoDB" id="9777133at2"/>
<accession>A0A0X3TT63</accession>
<dbReference type="InterPro" id="IPR005583">
    <property type="entry name" value="YaaA"/>
</dbReference>
<dbReference type="GO" id="GO:0005829">
    <property type="term" value="C:cytosol"/>
    <property type="evidence" value="ECO:0007669"/>
    <property type="project" value="TreeGrafter"/>
</dbReference>
<dbReference type="PANTHER" id="PTHR30283">
    <property type="entry name" value="PEROXIDE STRESS RESPONSE PROTEIN YAAA"/>
    <property type="match status" value="1"/>
</dbReference>
<dbReference type="HAMAP" id="MF_00652">
    <property type="entry name" value="UPF0246"/>
    <property type="match status" value="1"/>
</dbReference>
<comment type="similarity">
    <text evidence="1">Belongs to the UPF0246 family.</text>
</comment>
<dbReference type="EMBL" id="LQBP01000005">
    <property type="protein sequence ID" value="KUJ78914.1"/>
    <property type="molecule type" value="Genomic_DNA"/>
</dbReference>
<comment type="caution">
    <text evidence="2">The sequence shown here is derived from an EMBL/GenBank/DDBJ whole genome shotgun (WGS) entry which is preliminary data.</text>
</comment>
<sequence length="256" mass="29062">MLVVISPAKRLDWAERDVEVTQPDFQDDAIRLAKTARNLTLGDLKKLMDLSDDLARLNRDRYREFELTPGADQTRPAALAFAGDTYQGLEAASLDADEMAWAQDHLRILSGLYGVLRPLDAIQAYRLEMGSKLKTRRGKNLYEYWRDQLSKALNAQAQQIESKVLINCASQEYFGAVDPKALKLRVITPVFMEDKAGTPKIVSFFAKKARGAMARYIIQHRLTDPKALLDFDTGGYEYRPDLSEEDKPVFLRPYQA</sequence>
<dbReference type="STRING" id="1685378.AVO44_11035"/>
<dbReference type="NCBIfam" id="NF002542">
    <property type="entry name" value="PRK02101.1-3"/>
    <property type="match status" value="1"/>
</dbReference>
<proteinExistence type="inferred from homology"/>
<dbReference type="Pfam" id="PF03883">
    <property type="entry name" value="H2O2_YaaD"/>
    <property type="match status" value="1"/>
</dbReference>
<dbReference type="PANTHER" id="PTHR30283:SF4">
    <property type="entry name" value="PEROXIDE STRESS RESISTANCE PROTEIN YAAA"/>
    <property type="match status" value="1"/>
</dbReference>
<dbReference type="Proteomes" id="UP000053690">
    <property type="component" value="Unassembled WGS sequence"/>
</dbReference>
<protein>
    <recommendedName>
        <fullName evidence="1">UPF0246 protein AVO44_11035</fullName>
    </recommendedName>
</protein>
<evidence type="ECO:0000313" key="2">
    <source>
        <dbReference type="EMBL" id="KUJ78914.1"/>
    </source>
</evidence>
<evidence type="ECO:0000313" key="3">
    <source>
        <dbReference type="Proteomes" id="UP000053690"/>
    </source>
</evidence>
<keyword evidence="3" id="KW-1185">Reference proteome</keyword>